<keyword evidence="1 9" id="KW-0479">Metal-binding</keyword>
<comment type="subcellular location">
    <subcellularLocation>
        <location evidence="8 9">Nucleus</location>
    </subcellularLocation>
</comment>
<evidence type="ECO:0000256" key="1">
    <source>
        <dbReference type="ARBA" id="ARBA00022723"/>
    </source>
</evidence>
<evidence type="ECO:0000256" key="9">
    <source>
        <dbReference type="RuleBase" id="RU369094"/>
    </source>
</evidence>
<keyword evidence="4 9" id="KW-0805">Transcription regulation</keyword>
<dbReference type="InterPro" id="IPR045174">
    <property type="entry name" value="Dof"/>
</dbReference>
<comment type="function">
    <text evidence="9">Transcription factor that binds specifically to a 5'-AA[AG]G-3' consensus core sequence.</text>
</comment>
<dbReference type="KEGG" id="egr:104447770"/>
<feature type="region of interest" description="Disordered" evidence="10">
    <location>
        <begin position="70"/>
        <end position="119"/>
    </location>
</feature>
<keyword evidence="7 8" id="KW-0539">Nucleus</keyword>
<evidence type="ECO:0000256" key="7">
    <source>
        <dbReference type="ARBA" id="ARBA00023242"/>
    </source>
</evidence>
<organism evidence="12">
    <name type="scientific">Eucalyptus grandis</name>
    <name type="common">Flooded gum</name>
    <dbReference type="NCBI Taxonomy" id="71139"/>
    <lineage>
        <taxon>Eukaryota</taxon>
        <taxon>Viridiplantae</taxon>
        <taxon>Streptophyta</taxon>
        <taxon>Embryophyta</taxon>
        <taxon>Tracheophyta</taxon>
        <taxon>Spermatophyta</taxon>
        <taxon>Magnoliopsida</taxon>
        <taxon>eudicotyledons</taxon>
        <taxon>Gunneridae</taxon>
        <taxon>Pentapetalae</taxon>
        <taxon>rosids</taxon>
        <taxon>malvids</taxon>
        <taxon>Myrtales</taxon>
        <taxon>Myrtaceae</taxon>
        <taxon>Myrtoideae</taxon>
        <taxon>Eucalypteae</taxon>
        <taxon>Eucalyptus</taxon>
    </lineage>
</organism>
<evidence type="ECO:0000256" key="2">
    <source>
        <dbReference type="ARBA" id="ARBA00022771"/>
    </source>
</evidence>
<dbReference type="InParanoid" id="A0A059BKI4"/>
<evidence type="ECO:0000256" key="3">
    <source>
        <dbReference type="ARBA" id="ARBA00022833"/>
    </source>
</evidence>
<feature type="compositionally biased region" description="Low complexity" evidence="10">
    <location>
        <begin position="81"/>
        <end position="113"/>
    </location>
</feature>
<dbReference type="GO" id="GO:0005634">
    <property type="term" value="C:nucleus"/>
    <property type="evidence" value="ECO:0007669"/>
    <property type="project" value="UniProtKB-SubCell"/>
</dbReference>
<feature type="region of interest" description="Disordered" evidence="10">
    <location>
        <begin position="1"/>
        <end position="26"/>
    </location>
</feature>
<dbReference type="Gramene" id="KCW66215">
    <property type="protein sequence ID" value="KCW66215"/>
    <property type="gene ID" value="EUGRSUZ_F00039"/>
</dbReference>
<dbReference type="EMBL" id="KK198758">
    <property type="protein sequence ID" value="KCW66215.1"/>
    <property type="molecule type" value="Genomic_DNA"/>
</dbReference>
<keyword evidence="3 9" id="KW-0862">Zinc</keyword>
<protein>
    <recommendedName>
        <fullName evidence="9">Dof zinc finger protein</fullName>
    </recommendedName>
</protein>
<dbReference type="InterPro" id="IPR003851">
    <property type="entry name" value="Znf_Dof"/>
</dbReference>
<name>A0A059BKI4_EUCGR</name>
<proteinExistence type="predicted"/>
<evidence type="ECO:0000256" key="10">
    <source>
        <dbReference type="SAM" id="MobiDB-lite"/>
    </source>
</evidence>
<sequence length="255" mass="25484">MPSDARPQASAAAAAGGAGLHPHPPPQTEALPCPRCDSTNTKFCYFNNYNLSQPRHFCKSCRRYWTQGGTLRNVPVGGGSRKASSSSSSKRPRSLAPPTSSSPCSNSNSSSVSQEPLHGDHSGLLLAQVKSEVGSGDQVKRTENVAGPGVGSGHQGFTSLLGSPGGQGFLALGGLGLGTGLDGLGFGFGRGVWPFNEVGFVDGGGVYGGGGGGGPVAAAGGNAWQMGSGEGGGLVDGDGFAWPELAISMPGQGLK</sequence>
<evidence type="ECO:0000256" key="5">
    <source>
        <dbReference type="ARBA" id="ARBA00023125"/>
    </source>
</evidence>
<keyword evidence="2 8" id="KW-0863">Zinc-finger</keyword>
<dbReference type="eggNOG" id="ENOG502QUV1">
    <property type="taxonomic scope" value="Eukaryota"/>
</dbReference>
<dbReference type="OMA" id="THEPESM"/>
<dbReference type="GO" id="GO:0003677">
    <property type="term" value="F:DNA binding"/>
    <property type="evidence" value="ECO:0007669"/>
    <property type="project" value="UniProtKB-UniRule"/>
</dbReference>
<dbReference type="PROSITE" id="PS50884">
    <property type="entry name" value="ZF_DOF_2"/>
    <property type="match status" value="1"/>
</dbReference>
<dbReference type="GO" id="GO:0008270">
    <property type="term" value="F:zinc ion binding"/>
    <property type="evidence" value="ECO:0007669"/>
    <property type="project" value="UniProtKB-KW"/>
</dbReference>
<accession>A0A059BKI4</accession>
<evidence type="ECO:0000313" key="12">
    <source>
        <dbReference type="EMBL" id="KCW66215.1"/>
    </source>
</evidence>
<evidence type="ECO:0000256" key="8">
    <source>
        <dbReference type="PROSITE-ProRule" id="PRU00071"/>
    </source>
</evidence>
<feature type="domain" description="Dof-type" evidence="11">
    <location>
        <begin position="31"/>
        <end position="85"/>
    </location>
</feature>
<dbReference type="Pfam" id="PF02701">
    <property type="entry name" value="Zn_ribbon_Dof"/>
    <property type="match status" value="1"/>
</dbReference>
<keyword evidence="6 9" id="KW-0804">Transcription</keyword>
<dbReference type="PANTHER" id="PTHR31992">
    <property type="entry name" value="DOF ZINC FINGER PROTEIN DOF1.4-RELATED"/>
    <property type="match status" value="1"/>
</dbReference>
<evidence type="ECO:0000259" key="11">
    <source>
        <dbReference type="PROSITE" id="PS50884"/>
    </source>
</evidence>
<dbReference type="OrthoDB" id="1927254at2759"/>
<keyword evidence="5 8" id="KW-0238">DNA-binding</keyword>
<evidence type="ECO:0000256" key="6">
    <source>
        <dbReference type="ARBA" id="ARBA00023163"/>
    </source>
</evidence>
<dbReference type="STRING" id="71139.A0A059BKI4"/>
<reference evidence="12" key="1">
    <citation type="submission" date="2013-07" db="EMBL/GenBank/DDBJ databases">
        <title>The genome of Eucalyptus grandis.</title>
        <authorList>
            <person name="Schmutz J."/>
            <person name="Hayes R."/>
            <person name="Myburg A."/>
            <person name="Tuskan G."/>
            <person name="Grattapaglia D."/>
            <person name="Rokhsar D.S."/>
        </authorList>
    </citation>
    <scope>NUCLEOTIDE SEQUENCE</scope>
    <source>
        <tissue evidence="12">Leaf extractions</tissue>
    </source>
</reference>
<dbReference type="GO" id="GO:0003700">
    <property type="term" value="F:DNA-binding transcription factor activity"/>
    <property type="evidence" value="ECO:0007669"/>
    <property type="project" value="UniProtKB-UniRule"/>
</dbReference>
<dbReference type="PANTHER" id="PTHR31992:SF364">
    <property type="entry name" value="DOF ZINC FINGER PROTEIN"/>
    <property type="match status" value="1"/>
</dbReference>
<dbReference type="PROSITE" id="PS01361">
    <property type="entry name" value="ZF_DOF_1"/>
    <property type="match status" value="1"/>
</dbReference>
<gene>
    <name evidence="12" type="ORF">EUGRSUZ_F00039</name>
</gene>
<evidence type="ECO:0000256" key="4">
    <source>
        <dbReference type="ARBA" id="ARBA00023015"/>
    </source>
</evidence>
<dbReference type="AlphaFoldDB" id="A0A059BKI4"/>